<feature type="transmembrane region" description="Helical" evidence="6">
    <location>
        <begin position="204"/>
        <end position="225"/>
    </location>
</feature>
<dbReference type="EMBL" id="RKHK01000001">
    <property type="protein sequence ID" value="ROR73042.1"/>
    <property type="molecule type" value="Genomic_DNA"/>
</dbReference>
<dbReference type="Proteomes" id="UP000280668">
    <property type="component" value="Unassembled WGS sequence"/>
</dbReference>
<feature type="transmembrane region" description="Helical" evidence="6">
    <location>
        <begin position="237"/>
        <end position="262"/>
    </location>
</feature>
<feature type="transmembrane region" description="Helical" evidence="6">
    <location>
        <begin position="163"/>
        <end position="184"/>
    </location>
</feature>
<feature type="transmembrane region" description="Helical" evidence="6">
    <location>
        <begin position="136"/>
        <end position="156"/>
    </location>
</feature>
<dbReference type="GO" id="GO:0015209">
    <property type="term" value="F:cytosine transmembrane transporter activity"/>
    <property type="evidence" value="ECO:0007669"/>
    <property type="project" value="InterPro"/>
</dbReference>
<organism evidence="7 8">
    <name type="scientific">Bogoriella caseilytica</name>
    <dbReference type="NCBI Taxonomy" id="56055"/>
    <lineage>
        <taxon>Bacteria</taxon>
        <taxon>Bacillati</taxon>
        <taxon>Actinomycetota</taxon>
        <taxon>Actinomycetes</taxon>
        <taxon>Micrococcales</taxon>
        <taxon>Bogoriellaceae</taxon>
        <taxon>Bogoriella</taxon>
    </lineage>
</organism>
<keyword evidence="4 6" id="KW-1133">Transmembrane helix</keyword>
<comment type="similarity">
    <text evidence="2">Belongs to the purine-cytosine permease (2.A.39) family.</text>
</comment>
<dbReference type="InterPro" id="IPR001248">
    <property type="entry name" value="Pur-cyt_permease"/>
</dbReference>
<keyword evidence="3 6" id="KW-0812">Transmembrane</keyword>
<evidence type="ECO:0000256" key="2">
    <source>
        <dbReference type="ARBA" id="ARBA00008974"/>
    </source>
</evidence>
<evidence type="ECO:0000256" key="4">
    <source>
        <dbReference type="ARBA" id="ARBA00022989"/>
    </source>
</evidence>
<dbReference type="PANTHER" id="PTHR30569">
    <property type="entry name" value="CYTOSINE TRANSPORTER CODB"/>
    <property type="match status" value="1"/>
</dbReference>
<dbReference type="InterPro" id="IPR030191">
    <property type="entry name" value="CodB"/>
</dbReference>
<evidence type="ECO:0000256" key="3">
    <source>
        <dbReference type="ARBA" id="ARBA00022692"/>
    </source>
</evidence>
<evidence type="ECO:0000256" key="5">
    <source>
        <dbReference type="ARBA" id="ARBA00023136"/>
    </source>
</evidence>
<dbReference type="RefSeq" id="WP_123303516.1">
    <property type="nucleotide sequence ID" value="NZ_RKHK01000001.1"/>
</dbReference>
<dbReference type="AlphaFoldDB" id="A0A3N2BCU6"/>
<feature type="transmembrane region" description="Helical" evidence="6">
    <location>
        <begin position="374"/>
        <end position="398"/>
    </location>
</feature>
<comment type="caution">
    <text evidence="7">The sequence shown here is derived from an EMBL/GenBank/DDBJ whole genome shotgun (WGS) entry which is preliminary data.</text>
</comment>
<feature type="transmembrane region" description="Helical" evidence="6">
    <location>
        <begin position="404"/>
        <end position="422"/>
    </location>
</feature>
<sequence>MPAAQKSTGQTVRDRDYPLGRVPRAERPGTLAVAVVIAGFLFYTPTMVVGGDVAGAFPFGEFLGLAAVATVVLGLYMALMGLISERTGLTTALVSRLVLGRVGGKWGSFILGGTQLGWYGVGLGVLANLIEASTGFGATWLVVIVGGVLMASTAYFGFRGIEILSWISVPLMLVLCVWVTVLAFGEAGGWSDLLAGGGADAGSIGPGTAITMMIATFISGGTQIGNWTRFANGATRTFVLTLVAVLLVQFAMLFFGGVGVAAYGEGDFVEVLLAMGIVGMALVLLVANLWTTNDNTAYAFAVAGAELFEKADKRPFVVGGVVISVVLALTGIADNLISFLSLLSVVIPPLGGVIIGTFFFVWRGKDPGTALTDIPMIRLGALVAYLAGAAAALVGTYGGLGSPAIQGIIVAALAVPVCETVARTMRA</sequence>
<dbReference type="PANTHER" id="PTHR30569:SF0">
    <property type="entry name" value="CYTOSINE PERMEASE"/>
    <property type="match status" value="1"/>
</dbReference>
<evidence type="ECO:0000256" key="1">
    <source>
        <dbReference type="ARBA" id="ARBA00004141"/>
    </source>
</evidence>
<evidence type="ECO:0000313" key="7">
    <source>
        <dbReference type="EMBL" id="ROR73042.1"/>
    </source>
</evidence>
<dbReference type="GO" id="GO:0005886">
    <property type="term" value="C:plasma membrane"/>
    <property type="evidence" value="ECO:0007669"/>
    <property type="project" value="TreeGrafter"/>
</dbReference>
<keyword evidence="8" id="KW-1185">Reference proteome</keyword>
<keyword evidence="5 6" id="KW-0472">Membrane</keyword>
<feature type="transmembrane region" description="Helical" evidence="6">
    <location>
        <begin position="106"/>
        <end position="130"/>
    </location>
</feature>
<proteinExistence type="inferred from homology"/>
<name>A0A3N2BCU6_9MICO</name>
<reference evidence="7 8" key="1">
    <citation type="submission" date="2018-11" db="EMBL/GenBank/DDBJ databases">
        <title>Sequencing the genomes of 1000 actinobacteria strains.</title>
        <authorList>
            <person name="Klenk H.-P."/>
        </authorList>
    </citation>
    <scope>NUCLEOTIDE SEQUENCE [LARGE SCALE GENOMIC DNA]</scope>
    <source>
        <strain evidence="7 8">DSM 11294</strain>
    </source>
</reference>
<protein>
    <submittedName>
        <fullName evidence="7">Purine-cytosine permease-like protein</fullName>
    </submittedName>
</protein>
<dbReference type="Gene3D" id="1.10.4160.10">
    <property type="entry name" value="Hydantoin permease"/>
    <property type="match status" value="1"/>
</dbReference>
<evidence type="ECO:0000256" key="6">
    <source>
        <dbReference type="SAM" id="Phobius"/>
    </source>
</evidence>
<feature type="transmembrane region" description="Helical" evidence="6">
    <location>
        <begin position="268"/>
        <end position="290"/>
    </location>
</feature>
<feature type="transmembrane region" description="Helical" evidence="6">
    <location>
        <begin position="62"/>
        <end position="85"/>
    </location>
</feature>
<feature type="transmembrane region" description="Helical" evidence="6">
    <location>
        <begin position="31"/>
        <end position="50"/>
    </location>
</feature>
<feature type="transmembrane region" description="Helical" evidence="6">
    <location>
        <begin position="316"/>
        <end position="333"/>
    </location>
</feature>
<comment type="subcellular location">
    <subcellularLocation>
        <location evidence="1">Membrane</location>
        <topology evidence="1">Multi-pass membrane protein</topology>
    </subcellularLocation>
</comment>
<dbReference type="Pfam" id="PF02133">
    <property type="entry name" value="Transp_cyt_pur"/>
    <property type="match status" value="1"/>
</dbReference>
<gene>
    <name evidence="7" type="ORF">EDD31_1408</name>
</gene>
<dbReference type="OrthoDB" id="3169878at2"/>
<evidence type="ECO:0000313" key="8">
    <source>
        <dbReference type="Proteomes" id="UP000280668"/>
    </source>
</evidence>
<feature type="transmembrane region" description="Helical" evidence="6">
    <location>
        <begin position="339"/>
        <end position="362"/>
    </location>
</feature>
<accession>A0A3N2BCU6</accession>